<dbReference type="InterPro" id="IPR056146">
    <property type="entry name" value="DUF7729"/>
</dbReference>
<dbReference type="OrthoDB" id="2536450at2759"/>
<dbReference type="EMBL" id="QKWP01000464">
    <property type="protein sequence ID" value="RIB19611.1"/>
    <property type="molecule type" value="Genomic_DNA"/>
</dbReference>
<protein>
    <recommendedName>
        <fullName evidence="2">DUF7729 domain-containing protein</fullName>
    </recommendedName>
</protein>
<evidence type="ECO:0000256" key="1">
    <source>
        <dbReference type="SAM" id="SignalP"/>
    </source>
</evidence>
<evidence type="ECO:0000259" key="2">
    <source>
        <dbReference type="Pfam" id="PF24855"/>
    </source>
</evidence>
<evidence type="ECO:0000313" key="3">
    <source>
        <dbReference type="EMBL" id="RIB19611.1"/>
    </source>
</evidence>
<dbReference type="AlphaFoldDB" id="A0A397VCR1"/>
<accession>A0A397VCR1</accession>
<feature type="domain" description="DUF7729" evidence="2">
    <location>
        <begin position="39"/>
        <end position="218"/>
    </location>
</feature>
<comment type="caution">
    <text evidence="3">The sequence shown here is derived from an EMBL/GenBank/DDBJ whole genome shotgun (WGS) entry which is preliminary data.</text>
</comment>
<keyword evidence="1" id="KW-0732">Signal</keyword>
<gene>
    <name evidence="3" type="ORF">C2G38_2181419</name>
</gene>
<feature type="signal peptide" evidence="1">
    <location>
        <begin position="1"/>
        <end position="21"/>
    </location>
</feature>
<dbReference type="Proteomes" id="UP000266673">
    <property type="component" value="Unassembled WGS sequence"/>
</dbReference>
<keyword evidence="4" id="KW-1185">Reference proteome</keyword>
<sequence length="254" mass="27625">MLLNKFLTIIVLLAFTGVGSTIPLNTTLDILPINLDSLSADCKSELFKIVINPEFLTCIPIPAIAQLLPIIPEIENIKKNPKEILNFLDQIDQFSNDICSAPKCSDDFVQSSINDIKDQCSTDLAGNNTIAEVIFGIAVLYSPLRDSICFKNNNTFCIHETLNITLNLPDSPFNITGNTIIDAIAVADPGQVCTQCNKDIINTFGNFLKNNTLALQVLAQAGINQARIDTMKIGVAVKCGINFEDGETCNNSSQ</sequence>
<dbReference type="Pfam" id="PF24855">
    <property type="entry name" value="DUF7729"/>
    <property type="match status" value="1"/>
</dbReference>
<organism evidence="3 4">
    <name type="scientific">Gigaspora rosea</name>
    <dbReference type="NCBI Taxonomy" id="44941"/>
    <lineage>
        <taxon>Eukaryota</taxon>
        <taxon>Fungi</taxon>
        <taxon>Fungi incertae sedis</taxon>
        <taxon>Mucoromycota</taxon>
        <taxon>Glomeromycotina</taxon>
        <taxon>Glomeromycetes</taxon>
        <taxon>Diversisporales</taxon>
        <taxon>Gigasporaceae</taxon>
        <taxon>Gigaspora</taxon>
    </lineage>
</organism>
<name>A0A397VCR1_9GLOM</name>
<proteinExistence type="predicted"/>
<dbReference type="PANTHER" id="PTHR34862">
    <property type="entry name" value="SPARK DOMAIN-CONTAINING PROTEIN"/>
    <property type="match status" value="1"/>
</dbReference>
<dbReference type="PANTHER" id="PTHR34862:SF1">
    <property type="entry name" value="SPARK DOMAIN-CONTAINING PROTEIN"/>
    <property type="match status" value="1"/>
</dbReference>
<reference evidence="3 4" key="1">
    <citation type="submission" date="2018-06" db="EMBL/GenBank/DDBJ databases">
        <title>Comparative genomics reveals the genomic features of Rhizophagus irregularis, R. cerebriforme, R. diaphanum and Gigaspora rosea, and their symbiotic lifestyle signature.</title>
        <authorList>
            <person name="Morin E."/>
            <person name="San Clemente H."/>
            <person name="Chen E.C.H."/>
            <person name="De La Providencia I."/>
            <person name="Hainaut M."/>
            <person name="Kuo A."/>
            <person name="Kohler A."/>
            <person name="Murat C."/>
            <person name="Tang N."/>
            <person name="Roy S."/>
            <person name="Loubradou J."/>
            <person name="Henrissat B."/>
            <person name="Grigoriev I.V."/>
            <person name="Corradi N."/>
            <person name="Roux C."/>
            <person name="Martin F.M."/>
        </authorList>
    </citation>
    <scope>NUCLEOTIDE SEQUENCE [LARGE SCALE GENOMIC DNA]</scope>
    <source>
        <strain evidence="3 4">DAOM 194757</strain>
    </source>
</reference>
<evidence type="ECO:0000313" key="4">
    <source>
        <dbReference type="Proteomes" id="UP000266673"/>
    </source>
</evidence>
<feature type="chain" id="PRO_5017216651" description="DUF7729 domain-containing protein" evidence="1">
    <location>
        <begin position="22"/>
        <end position="254"/>
    </location>
</feature>